<feature type="transmembrane region" description="Helical" evidence="1">
    <location>
        <begin position="112"/>
        <end position="132"/>
    </location>
</feature>
<gene>
    <name evidence="2" type="ORF">HOP12_01035</name>
</gene>
<evidence type="ECO:0000313" key="2">
    <source>
        <dbReference type="EMBL" id="NOT32731.1"/>
    </source>
</evidence>
<proteinExistence type="predicted"/>
<dbReference type="Proteomes" id="UP000580839">
    <property type="component" value="Unassembled WGS sequence"/>
</dbReference>
<keyword evidence="1" id="KW-0812">Transmembrane</keyword>
<dbReference type="AlphaFoldDB" id="A0A849SE19"/>
<dbReference type="EMBL" id="JABFRW010000010">
    <property type="protein sequence ID" value="NOT32731.1"/>
    <property type="molecule type" value="Genomic_DNA"/>
</dbReference>
<keyword evidence="1" id="KW-1133">Transmembrane helix</keyword>
<feature type="transmembrane region" description="Helical" evidence="1">
    <location>
        <begin position="46"/>
        <end position="67"/>
    </location>
</feature>
<sequence length="151" mass="16407">MPLASIDTVGTAAAAAIRRFPIALASAWACAAFFVAIILWNGQHPGWMAAAFAAMLGLPLFAAIELWSERRRSDAGAPSRGVAPLLFVLSLAGLVAFALQWPHWNQSLQVRAFVQCLVLVHAIAAVLPYVGVREPNGFWQYNRSLLHRFAL</sequence>
<organism evidence="2 3">
    <name type="scientific">Eiseniibacteriota bacterium</name>
    <dbReference type="NCBI Taxonomy" id="2212470"/>
    <lineage>
        <taxon>Bacteria</taxon>
        <taxon>Candidatus Eiseniibacteriota</taxon>
    </lineage>
</organism>
<evidence type="ECO:0000313" key="3">
    <source>
        <dbReference type="Proteomes" id="UP000580839"/>
    </source>
</evidence>
<comment type="caution">
    <text evidence="2">The sequence shown here is derived from an EMBL/GenBank/DDBJ whole genome shotgun (WGS) entry which is preliminary data.</text>
</comment>
<protein>
    <submittedName>
        <fullName evidence="2">Uncharacterized protein</fullName>
    </submittedName>
</protein>
<reference evidence="2 3" key="1">
    <citation type="submission" date="2020-04" db="EMBL/GenBank/DDBJ databases">
        <title>Metagenomic profiling of ammonia- and methane-oxidizing microorganisms in a Dutch drinking water treatment plant.</title>
        <authorList>
            <person name="Poghosyan L."/>
            <person name="Leucker S."/>
        </authorList>
    </citation>
    <scope>NUCLEOTIDE SEQUENCE [LARGE SCALE GENOMIC DNA]</scope>
    <source>
        <strain evidence="2">S-RSF-IL-03</strain>
    </source>
</reference>
<feature type="transmembrane region" description="Helical" evidence="1">
    <location>
        <begin position="20"/>
        <end position="40"/>
    </location>
</feature>
<feature type="transmembrane region" description="Helical" evidence="1">
    <location>
        <begin position="79"/>
        <end position="100"/>
    </location>
</feature>
<accession>A0A849SE19</accession>
<evidence type="ECO:0000256" key="1">
    <source>
        <dbReference type="SAM" id="Phobius"/>
    </source>
</evidence>
<name>A0A849SE19_UNCEI</name>
<keyword evidence="1" id="KW-0472">Membrane</keyword>